<proteinExistence type="predicted"/>
<dbReference type="eggNOG" id="ENOG50331HM">
    <property type="taxonomic scope" value="Bacteria"/>
</dbReference>
<organism evidence="1 2">
    <name type="scientific">Pantoea ananatis (strain AJ13355)</name>
    <dbReference type="NCBI Taxonomy" id="932677"/>
    <lineage>
        <taxon>Bacteria</taxon>
        <taxon>Pseudomonadati</taxon>
        <taxon>Pseudomonadota</taxon>
        <taxon>Gammaproteobacteria</taxon>
        <taxon>Enterobacterales</taxon>
        <taxon>Erwiniaceae</taxon>
        <taxon>Pantoea</taxon>
    </lineage>
</organism>
<accession>A0A0H3KUG2</accession>
<dbReference type="HOGENOM" id="CLU_1160190_0_0_6"/>
<gene>
    <name evidence="1" type="ordered locus">PAJ_0748</name>
</gene>
<protein>
    <recommendedName>
        <fullName evidence="3">Prophage protein</fullName>
    </recommendedName>
</protein>
<sequence>MLSNKSNKELVEAGHQFAKALNADMPLTEIAKLVSALSTRLDCAIVRGDELQKQFSSSCVMRDISEAPRDGRRFLMLTYTLATRDIQNRYVTLRTGTRWVEAYSCRDSWKEWCGNEKTTSTSALDPIGWIPLPEPEGMTLNPVHVERDKYGYWSHPDYLVFCDGREYIPTEEFNQWMKAKGLEWKVDYRDEEEIEPEVDGYDLSTWNPEAPPGDGWFVGSIHDTDDGAVCIWLRAKAGV</sequence>
<dbReference type="PATRIC" id="fig|932677.3.peg.839"/>
<evidence type="ECO:0000313" key="2">
    <source>
        <dbReference type="Proteomes" id="UP000006690"/>
    </source>
</evidence>
<dbReference type="AlphaFoldDB" id="A0A0H3KUG2"/>
<evidence type="ECO:0008006" key="3">
    <source>
        <dbReference type="Google" id="ProtNLM"/>
    </source>
</evidence>
<reference evidence="2" key="1">
    <citation type="journal article" date="2012" name="Appl. Microbiol. Biotechnol.">
        <title>The complete genome sequence of Pantoea ananatis AJ13355, an organism with great biotechnological potential.</title>
        <authorList>
            <person name="Hara Y."/>
            <person name="Kadotani N."/>
            <person name="Izui H."/>
            <person name="Katashkina J.I."/>
            <person name="Kuvaeva T.M."/>
            <person name="Andreeva I.G."/>
            <person name="Golubeva L.I."/>
            <person name="Malko D.B."/>
            <person name="Makeev V.J."/>
            <person name="Mashko S.V."/>
            <person name="Kozlov Y.I."/>
        </authorList>
    </citation>
    <scope>NUCLEOTIDE SEQUENCE [LARGE SCALE GENOMIC DNA]</scope>
    <source>
        <strain evidence="2">AJ13355</strain>
    </source>
</reference>
<name>A0A0H3KUG2_PANAA</name>
<evidence type="ECO:0000313" key="1">
    <source>
        <dbReference type="EMBL" id="BAK10828.1"/>
    </source>
</evidence>
<dbReference type="EMBL" id="AP012032">
    <property type="protein sequence ID" value="BAK10828.1"/>
    <property type="molecule type" value="Genomic_DNA"/>
</dbReference>
<dbReference type="KEGG" id="paj:PAJ_0748"/>
<dbReference type="Proteomes" id="UP000006690">
    <property type="component" value="Chromosome"/>
</dbReference>